<feature type="region of interest" description="Disordered" evidence="7">
    <location>
        <begin position="142"/>
        <end position="164"/>
    </location>
</feature>
<feature type="compositionally biased region" description="Basic and acidic residues" evidence="7">
    <location>
        <begin position="150"/>
        <end position="164"/>
    </location>
</feature>
<evidence type="ECO:0000256" key="2">
    <source>
        <dbReference type="ARBA" id="ARBA00022692"/>
    </source>
</evidence>
<protein>
    <recommendedName>
        <fullName evidence="9">PGG domain-containing protein</fullName>
    </recommendedName>
</protein>
<dbReference type="PANTHER" id="PTHR24186">
    <property type="entry name" value="PROTEIN PHOSPHATASE 1 REGULATORY SUBUNIT"/>
    <property type="match status" value="1"/>
</dbReference>
<accession>A0AAV5HSW3</accession>
<keyword evidence="2 8" id="KW-0812">Transmembrane</keyword>
<evidence type="ECO:0000313" key="10">
    <source>
        <dbReference type="EMBL" id="GKU91818.1"/>
    </source>
</evidence>
<evidence type="ECO:0000256" key="7">
    <source>
        <dbReference type="SAM" id="MobiDB-lite"/>
    </source>
</evidence>
<evidence type="ECO:0000256" key="1">
    <source>
        <dbReference type="ARBA" id="ARBA00004141"/>
    </source>
</evidence>
<keyword evidence="11" id="KW-1185">Reference proteome</keyword>
<dbReference type="InterPro" id="IPR026961">
    <property type="entry name" value="PGG_dom"/>
</dbReference>
<reference evidence="10 11" key="1">
    <citation type="journal article" date="2021" name="Commun. Biol.">
        <title>The genome of Shorea leprosula (Dipterocarpaceae) highlights the ecological relevance of drought in aseasonal tropical rainforests.</title>
        <authorList>
            <person name="Ng K.K.S."/>
            <person name="Kobayashi M.J."/>
            <person name="Fawcett J.A."/>
            <person name="Hatakeyama M."/>
            <person name="Paape T."/>
            <person name="Ng C.H."/>
            <person name="Ang C.C."/>
            <person name="Tnah L.H."/>
            <person name="Lee C.T."/>
            <person name="Nishiyama T."/>
            <person name="Sese J."/>
            <person name="O'Brien M.J."/>
            <person name="Copetti D."/>
            <person name="Mohd Noor M.I."/>
            <person name="Ong R.C."/>
            <person name="Putra M."/>
            <person name="Sireger I.Z."/>
            <person name="Indrioko S."/>
            <person name="Kosugi Y."/>
            <person name="Izuno A."/>
            <person name="Isagi Y."/>
            <person name="Lee S.L."/>
            <person name="Shimizu K.K."/>
        </authorList>
    </citation>
    <scope>NUCLEOTIDE SEQUENCE [LARGE SCALE GENOMIC DNA]</scope>
    <source>
        <strain evidence="10">214</strain>
    </source>
</reference>
<dbReference type="EMBL" id="BPVZ01000005">
    <property type="protein sequence ID" value="GKU91818.1"/>
    <property type="molecule type" value="Genomic_DNA"/>
</dbReference>
<feature type="transmembrane region" description="Helical" evidence="8">
    <location>
        <begin position="222"/>
        <end position="251"/>
    </location>
</feature>
<keyword evidence="4 8" id="KW-1133">Transmembrane helix</keyword>
<evidence type="ECO:0000256" key="8">
    <source>
        <dbReference type="SAM" id="Phobius"/>
    </source>
</evidence>
<dbReference type="Pfam" id="PF13962">
    <property type="entry name" value="PGG"/>
    <property type="match status" value="1"/>
</dbReference>
<keyword evidence="3" id="KW-0677">Repeat</keyword>
<evidence type="ECO:0000256" key="6">
    <source>
        <dbReference type="ARBA" id="ARBA00023136"/>
    </source>
</evidence>
<dbReference type="SUPFAM" id="SSF48403">
    <property type="entry name" value="Ankyrin repeat"/>
    <property type="match status" value="1"/>
</dbReference>
<feature type="transmembrane region" description="Helical" evidence="8">
    <location>
        <begin position="291"/>
        <end position="311"/>
    </location>
</feature>
<dbReference type="AlphaFoldDB" id="A0AAV5HSW3"/>
<dbReference type="Proteomes" id="UP001054252">
    <property type="component" value="Unassembled WGS sequence"/>
</dbReference>
<keyword evidence="5" id="KW-0040">ANK repeat</keyword>
<dbReference type="Gene3D" id="1.25.40.20">
    <property type="entry name" value="Ankyrin repeat-containing domain"/>
    <property type="match status" value="1"/>
</dbReference>
<evidence type="ECO:0000256" key="3">
    <source>
        <dbReference type="ARBA" id="ARBA00022737"/>
    </source>
</evidence>
<dbReference type="PANTHER" id="PTHR24186:SF50">
    <property type="entry name" value="ANKYRIN REPEAT-CONTAINING PROTEIN ITN1-LIKE ISOFORM X1"/>
    <property type="match status" value="1"/>
</dbReference>
<evidence type="ECO:0000256" key="5">
    <source>
        <dbReference type="ARBA" id="ARBA00023043"/>
    </source>
</evidence>
<comment type="subcellular location">
    <subcellularLocation>
        <location evidence="1">Membrane</location>
        <topology evidence="1">Multi-pass membrane protein</topology>
    </subcellularLocation>
</comment>
<feature type="transmembrane region" description="Helical" evidence="8">
    <location>
        <begin position="181"/>
        <end position="202"/>
    </location>
</feature>
<evidence type="ECO:0000259" key="9">
    <source>
        <dbReference type="Pfam" id="PF13962"/>
    </source>
</evidence>
<name>A0AAV5HSW3_9ROSI</name>
<gene>
    <name evidence="10" type="ORF">SLEP1_g5633</name>
</gene>
<evidence type="ECO:0000313" key="11">
    <source>
        <dbReference type="Proteomes" id="UP001054252"/>
    </source>
</evidence>
<dbReference type="GO" id="GO:0005886">
    <property type="term" value="C:plasma membrane"/>
    <property type="evidence" value="ECO:0007669"/>
    <property type="project" value="TreeGrafter"/>
</dbReference>
<feature type="transmembrane region" description="Helical" evidence="8">
    <location>
        <begin position="263"/>
        <end position="285"/>
    </location>
</feature>
<proteinExistence type="predicted"/>
<dbReference type="Pfam" id="PF12796">
    <property type="entry name" value="Ank_2"/>
    <property type="match status" value="1"/>
</dbReference>
<dbReference type="InterPro" id="IPR036770">
    <property type="entry name" value="Ankyrin_rpt-contain_sf"/>
</dbReference>
<feature type="domain" description="PGG" evidence="9">
    <location>
        <begin position="180"/>
        <end position="283"/>
    </location>
</feature>
<dbReference type="InterPro" id="IPR002110">
    <property type="entry name" value="Ankyrin_rpt"/>
</dbReference>
<sequence length="341" mass="37745">MLLEKDKNAAYMADKEEEKTAPHVAASKRKTKVVEEFMSTCPDCFEQVDKKGWSVLHFAVKADRNRREILRIILDNECFSNLINAKDNSGDAPLHHLVNANNPLAVGTGSCSSPKIELDKSDTKIKSRKEGALLIKKEKKEGGGIEDQDAMMKDESDQKKKDVHEKARNGLEPVFRYLKDINLVIAILISTVTFAAGFALPSGYTSDNSPNQAGYPVLIRKLAFKVFLFSNTIAFVLASSAVFLHLSRLLYTKATILASRMSLMCNSSAMIAMVVAFASGTSAVLTPYPSLVADICVLSAVLFACTFPNIYETLRMLYFIARIMEKAYEHRKLLSENVGSK</sequence>
<keyword evidence="6 8" id="KW-0472">Membrane</keyword>
<organism evidence="10 11">
    <name type="scientific">Rubroshorea leprosula</name>
    <dbReference type="NCBI Taxonomy" id="152421"/>
    <lineage>
        <taxon>Eukaryota</taxon>
        <taxon>Viridiplantae</taxon>
        <taxon>Streptophyta</taxon>
        <taxon>Embryophyta</taxon>
        <taxon>Tracheophyta</taxon>
        <taxon>Spermatophyta</taxon>
        <taxon>Magnoliopsida</taxon>
        <taxon>eudicotyledons</taxon>
        <taxon>Gunneridae</taxon>
        <taxon>Pentapetalae</taxon>
        <taxon>rosids</taxon>
        <taxon>malvids</taxon>
        <taxon>Malvales</taxon>
        <taxon>Dipterocarpaceae</taxon>
        <taxon>Rubroshorea</taxon>
    </lineage>
</organism>
<evidence type="ECO:0000256" key="4">
    <source>
        <dbReference type="ARBA" id="ARBA00022989"/>
    </source>
</evidence>
<comment type="caution">
    <text evidence="10">The sequence shown here is derived from an EMBL/GenBank/DDBJ whole genome shotgun (WGS) entry which is preliminary data.</text>
</comment>